<evidence type="ECO:0000313" key="3">
    <source>
        <dbReference type="Proteomes" id="UP000006666"/>
    </source>
</evidence>
<dbReference type="PANTHER" id="PTHR48100">
    <property type="entry name" value="BROAD-SPECIFICITY PHOSPHATASE YOR283W-RELATED"/>
    <property type="match status" value="1"/>
</dbReference>
<dbReference type="Proteomes" id="UP000006666">
    <property type="component" value="Chromosome"/>
</dbReference>
<sequence length="279" mass="29097">MVGKDGVVTQGEGAGEEAQGGKQVRDETHAPEPPGALPAGGAAARAEAGAGTLAGGHRWQLVLLRHGVTEYTETYRIDGRGGSNPPLSALGERQAARAAEELGRLLAEPATQGRVRVVTSSLERARQTGGGVAAALGLGAGQDARFDEQAFGEWDGLSWREVDEQGHGLARAFAQDPDCVVPGGETHQEVALRVLEGLQALGRTAVEEELHTVVVAAHRIAIMTALESVLGMGYPRSWALGQHPAAFHTLEFVGPDVPGGFVELSGLNVRSHLEGLPAR</sequence>
<protein>
    <submittedName>
        <fullName evidence="2">Fructose-2,6-bisphosphatase</fullName>
    </submittedName>
</protein>
<name>C7NH89_KYTSD</name>
<dbReference type="STRING" id="478801.Ksed_12100"/>
<dbReference type="CDD" id="cd07067">
    <property type="entry name" value="HP_PGM_like"/>
    <property type="match status" value="1"/>
</dbReference>
<dbReference type="eggNOG" id="COG0406">
    <property type="taxonomic scope" value="Bacteria"/>
</dbReference>
<dbReference type="KEGG" id="kse:Ksed_12100"/>
<organism evidence="2 3">
    <name type="scientific">Kytococcus sedentarius (strain ATCC 14392 / DSM 20547 / JCM 11482 / CCUG 33030 / NBRC 15357 / NCTC 11040 / CCM 314 / 541)</name>
    <name type="common">Micrococcus sedentarius</name>
    <dbReference type="NCBI Taxonomy" id="478801"/>
    <lineage>
        <taxon>Bacteria</taxon>
        <taxon>Bacillati</taxon>
        <taxon>Actinomycetota</taxon>
        <taxon>Actinomycetes</taxon>
        <taxon>Micrococcales</taxon>
        <taxon>Kytococcaceae</taxon>
        <taxon>Kytococcus</taxon>
    </lineage>
</organism>
<dbReference type="RefSeq" id="WP_015779191.1">
    <property type="nucleotide sequence ID" value="NC_013169.1"/>
</dbReference>
<dbReference type="HOGENOM" id="CLU_996721_0_0_11"/>
<dbReference type="SUPFAM" id="SSF53254">
    <property type="entry name" value="Phosphoglycerate mutase-like"/>
    <property type="match status" value="1"/>
</dbReference>
<dbReference type="Gene3D" id="3.40.50.1240">
    <property type="entry name" value="Phosphoglycerate mutase-like"/>
    <property type="match status" value="1"/>
</dbReference>
<dbReference type="AlphaFoldDB" id="C7NH89"/>
<evidence type="ECO:0000313" key="2">
    <source>
        <dbReference type="EMBL" id="ACV06246.1"/>
    </source>
</evidence>
<dbReference type="PANTHER" id="PTHR48100:SF1">
    <property type="entry name" value="HISTIDINE PHOSPHATASE FAMILY PROTEIN-RELATED"/>
    <property type="match status" value="1"/>
</dbReference>
<dbReference type="InterPro" id="IPR013078">
    <property type="entry name" value="His_Pase_superF_clade-1"/>
</dbReference>
<accession>C7NH89</accession>
<dbReference type="SMART" id="SM00855">
    <property type="entry name" value="PGAM"/>
    <property type="match status" value="1"/>
</dbReference>
<reference evidence="2 3" key="1">
    <citation type="journal article" date="2009" name="Stand. Genomic Sci.">
        <title>Complete genome sequence of Kytococcus sedentarius type strain (541).</title>
        <authorList>
            <person name="Sims D."/>
            <person name="Brettin T."/>
            <person name="Detter J.C."/>
            <person name="Han C."/>
            <person name="Lapidus A."/>
            <person name="Copeland A."/>
            <person name="Glavina Del Rio T."/>
            <person name="Nolan M."/>
            <person name="Chen F."/>
            <person name="Lucas S."/>
            <person name="Tice H."/>
            <person name="Cheng J.F."/>
            <person name="Bruce D."/>
            <person name="Goodwin L."/>
            <person name="Pitluck S."/>
            <person name="Ovchinnikova G."/>
            <person name="Pati A."/>
            <person name="Ivanova N."/>
            <person name="Mavrommatis K."/>
            <person name="Chen A."/>
            <person name="Palaniappan K."/>
            <person name="D'haeseleer P."/>
            <person name="Chain P."/>
            <person name="Bristow J."/>
            <person name="Eisen J.A."/>
            <person name="Markowitz V."/>
            <person name="Hugenholtz P."/>
            <person name="Schneider S."/>
            <person name="Goker M."/>
            <person name="Pukall R."/>
            <person name="Kyrpides N.C."/>
            <person name="Klenk H.P."/>
        </authorList>
    </citation>
    <scope>NUCLEOTIDE SEQUENCE [LARGE SCALE GENOMIC DNA]</scope>
    <source>
        <strain evidence="3">ATCC 14392 / DSM 20547 / JCM 11482 / CCUG 33030 / NBRC 15357 / NCTC 11040 / CCM 314 / 541</strain>
    </source>
</reference>
<dbReference type="EMBL" id="CP001686">
    <property type="protein sequence ID" value="ACV06246.1"/>
    <property type="molecule type" value="Genomic_DNA"/>
</dbReference>
<dbReference type="GO" id="GO:0016791">
    <property type="term" value="F:phosphatase activity"/>
    <property type="evidence" value="ECO:0007669"/>
    <property type="project" value="TreeGrafter"/>
</dbReference>
<keyword evidence="3" id="KW-1185">Reference proteome</keyword>
<feature type="region of interest" description="Disordered" evidence="1">
    <location>
        <begin position="1"/>
        <end position="44"/>
    </location>
</feature>
<dbReference type="Pfam" id="PF00300">
    <property type="entry name" value="His_Phos_1"/>
    <property type="match status" value="1"/>
</dbReference>
<dbReference type="InterPro" id="IPR029033">
    <property type="entry name" value="His_PPase_superfam"/>
</dbReference>
<proteinExistence type="predicted"/>
<gene>
    <name evidence="2" type="ordered locus">Ksed_12100</name>
</gene>
<evidence type="ECO:0000256" key="1">
    <source>
        <dbReference type="SAM" id="MobiDB-lite"/>
    </source>
</evidence>
<dbReference type="InterPro" id="IPR050275">
    <property type="entry name" value="PGM_Phosphatase"/>
</dbReference>
<dbReference type="GO" id="GO:0005737">
    <property type="term" value="C:cytoplasm"/>
    <property type="evidence" value="ECO:0007669"/>
    <property type="project" value="TreeGrafter"/>
</dbReference>